<evidence type="ECO:0000313" key="1">
    <source>
        <dbReference type="EMBL" id="QTD55850.1"/>
    </source>
</evidence>
<dbReference type="EMBL" id="CP071794">
    <property type="protein sequence ID" value="QTD55850.1"/>
    <property type="molecule type" value="Genomic_DNA"/>
</dbReference>
<evidence type="ECO:0000313" key="2">
    <source>
        <dbReference type="Proteomes" id="UP000663923"/>
    </source>
</evidence>
<protein>
    <submittedName>
        <fullName evidence="1">DUF2783 domain-containing protein</fullName>
    </submittedName>
</protein>
<name>A0ABX7T4X0_9SPHN</name>
<organism evidence="1 2">
    <name type="scientific">Parasphingorhabdus cellanae</name>
    <dbReference type="NCBI Taxonomy" id="2806553"/>
    <lineage>
        <taxon>Bacteria</taxon>
        <taxon>Pseudomonadati</taxon>
        <taxon>Pseudomonadota</taxon>
        <taxon>Alphaproteobacteria</taxon>
        <taxon>Sphingomonadales</taxon>
        <taxon>Sphingomonadaceae</taxon>
        <taxon>Parasphingorhabdus</taxon>
    </lineage>
</organism>
<gene>
    <name evidence="1" type="ORF">J4G78_16935</name>
</gene>
<dbReference type="Pfam" id="PF10932">
    <property type="entry name" value="DUF2783"/>
    <property type="match status" value="1"/>
</dbReference>
<sequence length="66" mass="7007">MSNLKTKPNLGDPDGIYQMLIDLHAGRDEHDSMKVNAKLILALANHIGDQQVIAEAIAIAGAGAQE</sequence>
<keyword evidence="2" id="KW-1185">Reference proteome</keyword>
<proteinExistence type="predicted"/>
<dbReference type="InterPro" id="IPR021233">
    <property type="entry name" value="DUF2783"/>
</dbReference>
<accession>A0ABX7T4X0</accession>
<reference evidence="1 2" key="1">
    <citation type="submission" date="2021-03" db="EMBL/GenBank/DDBJ databases">
        <title>Complete genome of Parasphingorhabdus_sp.JHSY0214.</title>
        <authorList>
            <person name="Yoo J.H."/>
            <person name="Bae J.W."/>
        </authorList>
    </citation>
    <scope>NUCLEOTIDE SEQUENCE [LARGE SCALE GENOMIC DNA]</scope>
    <source>
        <strain evidence="1 2">JHSY0214</strain>
    </source>
</reference>
<dbReference type="Proteomes" id="UP000663923">
    <property type="component" value="Chromosome"/>
</dbReference>
<dbReference type="RefSeq" id="WP_207987674.1">
    <property type="nucleotide sequence ID" value="NZ_CP071794.1"/>
</dbReference>